<dbReference type="Proteomes" id="UP000271603">
    <property type="component" value="Chromosome"/>
</dbReference>
<feature type="region of interest" description="Disordered" evidence="1">
    <location>
        <begin position="33"/>
        <end position="93"/>
    </location>
</feature>
<dbReference type="InterPro" id="IPR021085">
    <property type="entry name" value="AvrE_T3Es"/>
</dbReference>
<gene>
    <name evidence="2" type="ORF">NCTC9419_01611</name>
</gene>
<proteinExistence type="predicted"/>
<accession>A0A3S4JTG5</accession>
<sequence>MTPPPNLGALTSLHNDAQGRLVAADAAGRSATWHHGSWQDTDEAAPVSYRSDTSQQTFDRLDASGKSGRIPAPASPINASSRCSAPAAITPAR</sequence>
<evidence type="ECO:0000313" key="2">
    <source>
        <dbReference type="EMBL" id="VEA70119.1"/>
    </source>
</evidence>
<dbReference type="EMBL" id="LR134155">
    <property type="protein sequence ID" value="VEA70119.1"/>
    <property type="molecule type" value="Genomic_DNA"/>
</dbReference>
<protein>
    <submittedName>
        <fullName evidence="2">Uncharacterized protein</fullName>
    </submittedName>
</protein>
<name>A0A3S4JTG5_SERRU</name>
<reference evidence="2 3" key="1">
    <citation type="submission" date="2018-12" db="EMBL/GenBank/DDBJ databases">
        <authorList>
            <consortium name="Pathogen Informatics"/>
        </authorList>
    </citation>
    <scope>NUCLEOTIDE SEQUENCE [LARGE SCALE GENOMIC DNA]</scope>
    <source>
        <strain evidence="2 3">NCTC9419</strain>
    </source>
</reference>
<organism evidence="2 3">
    <name type="scientific">Serratia rubidaea</name>
    <name type="common">Serratia marinorubra</name>
    <dbReference type="NCBI Taxonomy" id="61652"/>
    <lineage>
        <taxon>Bacteria</taxon>
        <taxon>Pseudomonadati</taxon>
        <taxon>Pseudomonadota</taxon>
        <taxon>Gammaproteobacteria</taxon>
        <taxon>Enterobacterales</taxon>
        <taxon>Yersiniaceae</taxon>
        <taxon>Serratia</taxon>
    </lineage>
</organism>
<dbReference type="Pfam" id="PF11725">
    <property type="entry name" value="AvrE_T3Es"/>
    <property type="match status" value="1"/>
</dbReference>
<evidence type="ECO:0000313" key="3">
    <source>
        <dbReference type="Proteomes" id="UP000271603"/>
    </source>
</evidence>
<dbReference type="AlphaFoldDB" id="A0A3S4JTG5"/>
<evidence type="ECO:0000256" key="1">
    <source>
        <dbReference type="SAM" id="MobiDB-lite"/>
    </source>
</evidence>